<comment type="similarity">
    <text evidence="4">Belongs to the MsrA Met sulfoxide reductase family.</text>
</comment>
<dbReference type="AlphaFoldDB" id="A0A6V8MR98"/>
<evidence type="ECO:0000313" key="9">
    <source>
        <dbReference type="Proteomes" id="UP000568888"/>
    </source>
</evidence>
<protein>
    <recommendedName>
        <fullName evidence="4">Peptide methionine sulfoxide reductase MsrA</fullName>
        <shortName evidence="4">Protein-methionine-S-oxide reductase</shortName>
        <ecNumber evidence="4">1.8.4.11</ecNumber>
    </recommendedName>
    <alternativeName>
        <fullName evidence="4">Peptide-methionine (S)-S-oxide reductase</fullName>
        <shortName evidence="4">Peptide Met(O) reductase</shortName>
    </alternativeName>
</protein>
<feature type="chain" id="PRO_5028003790" description="Peptide methionine sulfoxide reductase MsrA" evidence="5">
    <location>
        <begin position="24"/>
        <end position="201"/>
    </location>
</feature>
<organism evidence="7 9">
    <name type="scientific">Geomonas paludis</name>
    <dbReference type="NCBI Taxonomy" id="2740185"/>
    <lineage>
        <taxon>Bacteria</taxon>
        <taxon>Pseudomonadati</taxon>
        <taxon>Thermodesulfobacteriota</taxon>
        <taxon>Desulfuromonadia</taxon>
        <taxon>Geobacterales</taxon>
        <taxon>Geobacteraceae</taxon>
        <taxon>Geomonas</taxon>
    </lineage>
</organism>
<dbReference type="Proteomes" id="UP000831485">
    <property type="component" value="Chromosome"/>
</dbReference>
<evidence type="ECO:0000256" key="3">
    <source>
        <dbReference type="ARBA" id="ARBA00048782"/>
    </source>
</evidence>
<dbReference type="EMBL" id="CP096574">
    <property type="protein sequence ID" value="UPU35818.1"/>
    <property type="molecule type" value="Genomic_DNA"/>
</dbReference>
<proteinExistence type="inferred from homology"/>
<dbReference type="InterPro" id="IPR036509">
    <property type="entry name" value="Met_Sox_Rdtase_MsrA_sf"/>
</dbReference>
<dbReference type="Gene3D" id="3.30.1060.10">
    <property type="entry name" value="Peptide methionine sulphoxide reductase MsrA"/>
    <property type="match status" value="1"/>
</dbReference>
<dbReference type="PANTHER" id="PTHR43774">
    <property type="entry name" value="PEPTIDE METHIONINE SULFOXIDE REDUCTASE"/>
    <property type="match status" value="1"/>
</dbReference>
<evidence type="ECO:0000256" key="2">
    <source>
        <dbReference type="ARBA" id="ARBA00047806"/>
    </source>
</evidence>
<sequence>MKIRAIVTAALLLVLAMAGSLPAAQLQKATFAGGCFWCMEHPFDELPGVVSVTSGYTGGHMKNPTYEQVSAGITGHAESVQVLYDPSKISYDKLLNRYWHNIDPTVKDRQFCDVGEQYRSAIFYHNDEQRRLALQSKQALEKSRQLKAPIQTEIVAATQFYPAEEYHQHYYKKNPLRYSYYRLSCGRDHRLKELWGDQAGK</sequence>
<feature type="domain" description="Peptide methionine sulphoxide reductase MsrA" evidence="6">
    <location>
        <begin position="28"/>
        <end position="179"/>
    </location>
</feature>
<comment type="function">
    <text evidence="4">Has an important function as a repair enzyme for proteins that have been inactivated by oxidation. Catalyzes the reversible oxidation-reduction of methionine sulfoxide in proteins to methionine.</text>
</comment>
<feature type="active site" evidence="4">
    <location>
        <position position="35"/>
    </location>
</feature>
<keyword evidence="5" id="KW-0732">Signal</keyword>
<gene>
    <name evidence="7" type="primary">msrA_1</name>
    <name evidence="4 8" type="synonym">msrA</name>
    <name evidence="7" type="ORF">GMPD_05190</name>
    <name evidence="8" type="ORF">M1B72_20630</name>
</gene>
<evidence type="ECO:0000256" key="1">
    <source>
        <dbReference type="ARBA" id="ARBA00023002"/>
    </source>
</evidence>
<comment type="catalytic activity">
    <reaction evidence="2 4">
        <text>L-methionyl-[protein] + [thioredoxin]-disulfide + H2O = L-methionyl-(S)-S-oxide-[protein] + [thioredoxin]-dithiol</text>
        <dbReference type="Rhea" id="RHEA:14217"/>
        <dbReference type="Rhea" id="RHEA-COMP:10698"/>
        <dbReference type="Rhea" id="RHEA-COMP:10700"/>
        <dbReference type="Rhea" id="RHEA-COMP:12313"/>
        <dbReference type="Rhea" id="RHEA-COMP:12315"/>
        <dbReference type="ChEBI" id="CHEBI:15377"/>
        <dbReference type="ChEBI" id="CHEBI:16044"/>
        <dbReference type="ChEBI" id="CHEBI:29950"/>
        <dbReference type="ChEBI" id="CHEBI:44120"/>
        <dbReference type="ChEBI" id="CHEBI:50058"/>
        <dbReference type="EC" id="1.8.4.11"/>
    </reaction>
</comment>
<reference evidence="9" key="1">
    <citation type="submission" date="2020-06" db="EMBL/GenBank/DDBJ databases">
        <title>Draft genomic sequecing of Geomonas sp. Red736.</title>
        <authorList>
            <person name="Itoh H."/>
            <person name="Xu Z.X."/>
            <person name="Ushijima N."/>
            <person name="Masuda Y."/>
            <person name="Shiratori Y."/>
            <person name="Senoo K."/>
        </authorList>
    </citation>
    <scope>NUCLEOTIDE SEQUENCE [LARGE SCALE GENOMIC DNA]</scope>
    <source>
        <strain evidence="9">Red736</strain>
    </source>
</reference>
<evidence type="ECO:0000256" key="4">
    <source>
        <dbReference type="HAMAP-Rule" id="MF_01401"/>
    </source>
</evidence>
<dbReference type="InterPro" id="IPR002569">
    <property type="entry name" value="Met_Sox_Rdtase_MsrA_dom"/>
</dbReference>
<reference evidence="7" key="2">
    <citation type="journal article" date="2021" name="Int. J. Syst. Evol. Microbiol.">
        <title>Geomonas silvestris sp. nov., Geomonas paludis sp. nov. and Geomonas limicola sp. nov., isolated from terrestrial environments, and emended description of the genus Geomonas.</title>
        <authorList>
            <person name="Itoh H."/>
            <person name="Xu Z."/>
            <person name="Masuda Y."/>
            <person name="Ushijima N."/>
            <person name="Hayakawa C."/>
            <person name="Shiratori Y."/>
            <person name="Senoo K."/>
        </authorList>
    </citation>
    <scope>NUCLEOTIDE SEQUENCE</scope>
    <source>
        <strain evidence="7">Red736</strain>
    </source>
</reference>
<dbReference type="SUPFAM" id="SSF55068">
    <property type="entry name" value="Peptide methionine sulfoxide reductase"/>
    <property type="match status" value="1"/>
</dbReference>
<keyword evidence="1 4" id="KW-0560">Oxidoreductase</keyword>
<evidence type="ECO:0000259" key="6">
    <source>
        <dbReference type="Pfam" id="PF01625"/>
    </source>
</evidence>
<evidence type="ECO:0000256" key="5">
    <source>
        <dbReference type="SAM" id="SignalP"/>
    </source>
</evidence>
<accession>A0A6V8MR98</accession>
<dbReference type="EC" id="1.8.4.11" evidence="4"/>
<reference evidence="8" key="3">
    <citation type="submission" date="2022-04" db="EMBL/GenBank/DDBJ databases">
        <authorList>
            <person name="Liu G."/>
        </authorList>
    </citation>
    <scope>NUCLEOTIDE SEQUENCE</scope>
    <source>
        <strain evidence="8">RG22</strain>
    </source>
</reference>
<evidence type="ECO:0000313" key="7">
    <source>
        <dbReference type="EMBL" id="GFO62600.1"/>
    </source>
</evidence>
<name>A0A6V8MR98_9BACT</name>
<comment type="catalytic activity">
    <reaction evidence="3 4">
        <text>[thioredoxin]-disulfide + L-methionine + H2O = L-methionine (S)-S-oxide + [thioredoxin]-dithiol</text>
        <dbReference type="Rhea" id="RHEA:19993"/>
        <dbReference type="Rhea" id="RHEA-COMP:10698"/>
        <dbReference type="Rhea" id="RHEA-COMP:10700"/>
        <dbReference type="ChEBI" id="CHEBI:15377"/>
        <dbReference type="ChEBI" id="CHEBI:29950"/>
        <dbReference type="ChEBI" id="CHEBI:50058"/>
        <dbReference type="ChEBI" id="CHEBI:57844"/>
        <dbReference type="ChEBI" id="CHEBI:58772"/>
        <dbReference type="EC" id="1.8.4.11"/>
    </reaction>
</comment>
<evidence type="ECO:0000313" key="8">
    <source>
        <dbReference type="EMBL" id="UPU35818.1"/>
    </source>
</evidence>
<evidence type="ECO:0000313" key="10">
    <source>
        <dbReference type="Proteomes" id="UP000831485"/>
    </source>
</evidence>
<dbReference type="NCBIfam" id="TIGR00401">
    <property type="entry name" value="msrA"/>
    <property type="match status" value="1"/>
</dbReference>
<dbReference type="Proteomes" id="UP000568888">
    <property type="component" value="Unassembled WGS sequence"/>
</dbReference>
<feature type="signal peptide" evidence="5">
    <location>
        <begin position="1"/>
        <end position="23"/>
    </location>
</feature>
<dbReference type="GO" id="GO:0008113">
    <property type="term" value="F:peptide-methionine (S)-S-oxide reductase activity"/>
    <property type="evidence" value="ECO:0007669"/>
    <property type="project" value="UniProtKB-UniRule"/>
</dbReference>
<dbReference type="Pfam" id="PF01625">
    <property type="entry name" value="PMSR"/>
    <property type="match status" value="1"/>
</dbReference>
<dbReference type="EMBL" id="BLXY01000001">
    <property type="protein sequence ID" value="GFO62600.1"/>
    <property type="molecule type" value="Genomic_DNA"/>
</dbReference>
<dbReference type="HAMAP" id="MF_01401">
    <property type="entry name" value="MsrA"/>
    <property type="match status" value="1"/>
</dbReference>
<keyword evidence="10" id="KW-1185">Reference proteome</keyword>
<dbReference type="PANTHER" id="PTHR43774:SF1">
    <property type="entry name" value="PEPTIDE METHIONINE SULFOXIDE REDUCTASE MSRA 2"/>
    <property type="match status" value="1"/>
</dbReference>